<dbReference type="RefSeq" id="WP_120272130.1">
    <property type="nucleotide sequence ID" value="NZ_RAPN01000001.1"/>
</dbReference>
<feature type="signal peptide" evidence="1">
    <location>
        <begin position="1"/>
        <end position="16"/>
    </location>
</feature>
<keyword evidence="1" id="KW-0732">Signal</keyword>
<dbReference type="SUPFAM" id="SSF48452">
    <property type="entry name" value="TPR-like"/>
    <property type="match status" value="1"/>
</dbReference>
<dbReference type="AlphaFoldDB" id="A0A419W5N4"/>
<evidence type="ECO:0000313" key="3">
    <source>
        <dbReference type="Proteomes" id="UP000283387"/>
    </source>
</evidence>
<dbReference type="Proteomes" id="UP000283387">
    <property type="component" value="Unassembled WGS sequence"/>
</dbReference>
<dbReference type="OrthoDB" id="1387301at2"/>
<evidence type="ECO:0000313" key="2">
    <source>
        <dbReference type="EMBL" id="RKD90754.1"/>
    </source>
</evidence>
<keyword evidence="3" id="KW-1185">Reference proteome</keyword>
<keyword evidence="2" id="KW-0449">Lipoprotein</keyword>
<dbReference type="EMBL" id="RAPN01000001">
    <property type="protein sequence ID" value="RKD90754.1"/>
    <property type="molecule type" value="Genomic_DNA"/>
</dbReference>
<sequence length="523" mass="58025">MKKILFIFIVALFANACTDGFEEANVNPYEITDESLTQDFNHIGSFYPTLLANIFGHQVEENLVSESYCDYMATPTPFVSGVNNTTYYITWNTYWNRIYNNLMSPASQVIDIAQEGGYDVFVAWAKLIRILGVSRLTTYHGPVIYSTYGSEDVSYDSEEVLYNAFFDDLDDIQAVFAANSDYEGLTRFDASYAGDVASWAKVVNSMRLRLAIRISNVAPDLAQTEGEKAIADAAGLITSNDDNFNISLYGSDLYLSVICFSWGDTRMSAGMESFLVGLKDPRIAAYFEPATTAESVYADHPDFPYKGIRNGAQLTAKADHSDYSTINESFQSVTERPYLTASEVYFDLAEASLRGWTGAGDAGSNYDAGVRASFSQWGVGGADDYLADATSTPIDYDDAVYSGSINDFVSRSTVTVAWDETATNEEKLEKIITQKWIAGFTNPNEPWADFRRTGYPKLPLVYKNDSNSDWGVIPDDEWIKRMPFLDSERSDSPELISAAVATMKGDDLISTRLWFDTGSGSNF</sequence>
<reference evidence="2 3" key="1">
    <citation type="submission" date="2018-09" db="EMBL/GenBank/DDBJ databases">
        <title>Genomic Encyclopedia of Archaeal and Bacterial Type Strains, Phase II (KMG-II): from individual species to whole genera.</title>
        <authorList>
            <person name="Goeker M."/>
        </authorList>
    </citation>
    <scope>NUCLEOTIDE SEQUENCE [LARGE SCALE GENOMIC DNA]</scope>
    <source>
        <strain evidence="2 3">DSM 27148</strain>
    </source>
</reference>
<dbReference type="Pfam" id="PF12741">
    <property type="entry name" value="SusD-like"/>
    <property type="match status" value="1"/>
</dbReference>
<dbReference type="Gene3D" id="1.25.40.390">
    <property type="match status" value="1"/>
</dbReference>
<dbReference type="InterPro" id="IPR024302">
    <property type="entry name" value="SusD-like"/>
</dbReference>
<gene>
    <name evidence="2" type="ORF">BC643_1097</name>
</gene>
<comment type="caution">
    <text evidence="2">The sequence shown here is derived from an EMBL/GenBank/DDBJ whole genome shotgun (WGS) entry which is preliminary data.</text>
</comment>
<organism evidence="2 3">
    <name type="scientific">Mangrovibacterium diazotrophicum</name>
    <dbReference type="NCBI Taxonomy" id="1261403"/>
    <lineage>
        <taxon>Bacteria</taxon>
        <taxon>Pseudomonadati</taxon>
        <taxon>Bacteroidota</taxon>
        <taxon>Bacteroidia</taxon>
        <taxon>Marinilabiliales</taxon>
        <taxon>Prolixibacteraceae</taxon>
        <taxon>Mangrovibacterium</taxon>
    </lineage>
</organism>
<proteinExistence type="predicted"/>
<name>A0A419W5N4_9BACT</name>
<evidence type="ECO:0000256" key="1">
    <source>
        <dbReference type="SAM" id="SignalP"/>
    </source>
</evidence>
<accession>A0A419W5N4</accession>
<dbReference type="InterPro" id="IPR011990">
    <property type="entry name" value="TPR-like_helical_dom_sf"/>
</dbReference>
<protein>
    <submittedName>
        <fullName evidence="2">SusD/RagB-like outer membrane lipoprotein</fullName>
    </submittedName>
</protein>
<feature type="chain" id="PRO_5019449193" evidence="1">
    <location>
        <begin position="17"/>
        <end position="523"/>
    </location>
</feature>